<sequence length="94" mass="10391">MYDTLTRDPLHVSLSMIQGHNVELPPAPDPRHQPLAYLYSLEWDGQLADPQPGHYDKDSQTWMLPPGVPSAGVNTNTSTSCYAGSDTCRDDVCF</sequence>
<protein>
    <submittedName>
        <fullName evidence="1">Uncharacterized protein</fullName>
    </submittedName>
</protein>
<reference evidence="2" key="1">
    <citation type="submission" date="2016-10" db="EMBL/GenBank/DDBJ databases">
        <authorList>
            <person name="Varghese N."/>
            <person name="Submissions S."/>
        </authorList>
    </citation>
    <scope>NUCLEOTIDE SEQUENCE [LARGE SCALE GENOMIC DNA]</scope>
    <source>
        <strain evidence="2">DSM 43163</strain>
    </source>
</reference>
<name>A0A1H6BGH5_9ACTN</name>
<organism evidence="1 2">
    <name type="scientific">Thermomonospora echinospora</name>
    <dbReference type="NCBI Taxonomy" id="1992"/>
    <lineage>
        <taxon>Bacteria</taxon>
        <taxon>Bacillati</taxon>
        <taxon>Actinomycetota</taxon>
        <taxon>Actinomycetes</taxon>
        <taxon>Streptosporangiales</taxon>
        <taxon>Thermomonosporaceae</taxon>
        <taxon>Thermomonospora</taxon>
    </lineage>
</organism>
<dbReference type="AlphaFoldDB" id="A0A1H6BGH5"/>
<keyword evidence="2" id="KW-1185">Reference proteome</keyword>
<proteinExistence type="predicted"/>
<dbReference type="RefSeq" id="WP_103938917.1">
    <property type="nucleotide sequence ID" value="NZ_FNVO01000007.1"/>
</dbReference>
<dbReference type="OrthoDB" id="3478204at2"/>
<evidence type="ECO:0000313" key="2">
    <source>
        <dbReference type="Proteomes" id="UP000236723"/>
    </source>
</evidence>
<evidence type="ECO:0000313" key="1">
    <source>
        <dbReference type="EMBL" id="SEG59445.1"/>
    </source>
</evidence>
<dbReference type="EMBL" id="FNVO01000007">
    <property type="protein sequence ID" value="SEG59445.1"/>
    <property type="molecule type" value="Genomic_DNA"/>
</dbReference>
<gene>
    <name evidence="1" type="ORF">SAMN04489712_10769</name>
</gene>
<dbReference type="Proteomes" id="UP000236723">
    <property type="component" value="Unassembled WGS sequence"/>
</dbReference>
<accession>A0A1H6BGH5</accession>